<dbReference type="AlphaFoldDB" id="A0A9P8P812"/>
<evidence type="ECO:0000256" key="2">
    <source>
        <dbReference type="SAM" id="MobiDB-lite"/>
    </source>
</evidence>
<feature type="transmembrane region" description="Helical" evidence="3">
    <location>
        <begin position="151"/>
        <end position="170"/>
    </location>
</feature>
<evidence type="ECO:0000256" key="1">
    <source>
        <dbReference type="SAM" id="Coils"/>
    </source>
</evidence>
<comment type="caution">
    <text evidence="4">The sequence shown here is derived from an EMBL/GenBank/DDBJ whole genome shotgun (WGS) entry which is preliminary data.</text>
</comment>
<dbReference type="OrthoDB" id="4158994at2759"/>
<protein>
    <submittedName>
        <fullName evidence="4">Uncharacterized protein</fullName>
    </submittedName>
</protein>
<gene>
    <name evidence="4" type="ORF">OGAPHI_003112</name>
</gene>
<name>A0A9P8P812_9ASCO</name>
<feature type="transmembrane region" description="Helical" evidence="3">
    <location>
        <begin position="78"/>
        <end position="103"/>
    </location>
</feature>
<feature type="transmembrane region" description="Helical" evidence="3">
    <location>
        <begin position="12"/>
        <end position="38"/>
    </location>
</feature>
<feature type="coiled-coil region" evidence="1">
    <location>
        <begin position="658"/>
        <end position="692"/>
    </location>
</feature>
<keyword evidence="3" id="KW-1133">Transmembrane helix</keyword>
<evidence type="ECO:0000313" key="4">
    <source>
        <dbReference type="EMBL" id="KAH3667463.1"/>
    </source>
</evidence>
<keyword evidence="5" id="KW-1185">Reference proteome</keyword>
<dbReference type="EMBL" id="JAEUBE010000183">
    <property type="protein sequence ID" value="KAH3667463.1"/>
    <property type="molecule type" value="Genomic_DNA"/>
</dbReference>
<accession>A0A9P8P812</accession>
<keyword evidence="3" id="KW-0472">Membrane</keyword>
<keyword evidence="3" id="KW-0812">Transmembrane</keyword>
<reference evidence="4" key="2">
    <citation type="submission" date="2021-01" db="EMBL/GenBank/DDBJ databases">
        <authorList>
            <person name="Schikora-Tamarit M.A."/>
        </authorList>
    </citation>
    <scope>NUCLEOTIDE SEQUENCE</scope>
    <source>
        <strain evidence="4">CBS6075</strain>
    </source>
</reference>
<feature type="transmembrane region" description="Helical" evidence="3">
    <location>
        <begin position="123"/>
        <end position="145"/>
    </location>
</feature>
<dbReference type="GeneID" id="70235079"/>
<sequence>MESKFLIPIYPLTDTVAILSLLTVLPHCISVGILALYATLNSSGFVRSTLSLVYKHKLDGLEPNLNKTESSSSSRGTFGFGFLALDLVLTFLLLFLAPGALDYIHLLAKAFVASNLASTRQKYILNAILSMIVILAVETLIDFLIKNFYLVYFDGSVVTDVFLYSAYIRYPKKPLKHLLYHLSPFKTRARQKLILRVDHFIDFLYSCLCVYTILCNVSPLIRVLLHPKQPDQPSVPSKLPSKPIPPPSAATTHKSSETKTISVSPHIAGSTIPGLFRPSFISAEEPAGQESEDSTPASFPQDRQILNMNDVSSASLVVAQNFENYCRLFLFPSFNFSTASQPTISVATPNGDIPKSKINPFVERKMKNMTSRIQQPIWSFVSAAKTMFGRPDLYSGEYYQHNALVMTSRSPDGWKRSLVDTTQCFIWYTGETAVAFELRNVYIDQLLVVVNGVVWEQSVLIGLEERELVIVSGLSPLSQYDVDFINVDSKQERELLANATVSTIHKNRTLTESKHSTPLATLQESVVTTQAAIEQEKLKLKKLKTFWRKRSSALKAEIEALNSRSNFSDEMRNYKKVESLRQAVTKSEGEISYLSKEAERLYTEQSGVDEQYLDEKRAFDGEMRLIQTFETNFWKNLEKEKAKIESLEAERVPLVQKKEKLLVKRSRIANDVKKLEQEISRLKTQEIRYRQEQRSVRTGQRAEKHRLVMNDVYKFEKQLNE</sequence>
<dbReference type="RefSeq" id="XP_046062275.1">
    <property type="nucleotide sequence ID" value="XM_046204056.1"/>
</dbReference>
<keyword evidence="1" id="KW-0175">Coiled coil</keyword>
<organism evidence="4 5">
    <name type="scientific">Ogataea philodendri</name>
    <dbReference type="NCBI Taxonomy" id="1378263"/>
    <lineage>
        <taxon>Eukaryota</taxon>
        <taxon>Fungi</taxon>
        <taxon>Dikarya</taxon>
        <taxon>Ascomycota</taxon>
        <taxon>Saccharomycotina</taxon>
        <taxon>Pichiomycetes</taxon>
        <taxon>Pichiales</taxon>
        <taxon>Pichiaceae</taxon>
        <taxon>Ogataea</taxon>
    </lineage>
</organism>
<proteinExistence type="predicted"/>
<feature type="region of interest" description="Disordered" evidence="2">
    <location>
        <begin position="232"/>
        <end position="269"/>
    </location>
</feature>
<feature type="compositionally biased region" description="Polar residues" evidence="2">
    <location>
        <begin position="249"/>
        <end position="263"/>
    </location>
</feature>
<evidence type="ECO:0000256" key="3">
    <source>
        <dbReference type="SAM" id="Phobius"/>
    </source>
</evidence>
<dbReference type="Proteomes" id="UP000769157">
    <property type="component" value="Unassembled WGS sequence"/>
</dbReference>
<evidence type="ECO:0000313" key="5">
    <source>
        <dbReference type="Proteomes" id="UP000769157"/>
    </source>
</evidence>
<reference evidence="4" key="1">
    <citation type="journal article" date="2021" name="Open Biol.">
        <title>Shared evolutionary footprints suggest mitochondrial oxidative damage underlies multiple complex I losses in fungi.</title>
        <authorList>
            <person name="Schikora-Tamarit M.A."/>
            <person name="Marcet-Houben M."/>
            <person name="Nosek J."/>
            <person name="Gabaldon T."/>
        </authorList>
    </citation>
    <scope>NUCLEOTIDE SEQUENCE</scope>
    <source>
        <strain evidence="4">CBS6075</strain>
    </source>
</reference>